<keyword evidence="9" id="KW-0547">Nucleotide-binding</keyword>
<dbReference type="Gene3D" id="1.10.8.60">
    <property type="match status" value="1"/>
</dbReference>
<evidence type="ECO:0000256" key="18">
    <source>
        <dbReference type="SAM" id="Phobius"/>
    </source>
</evidence>
<proteinExistence type="inferred from homology"/>
<dbReference type="InterPro" id="IPR050928">
    <property type="entry name" value="ATP-dep_Zn_Metalloprotease"/>
</dbReference>
<feature type="domain" description="AAA+ ATPase" evidence="19">
    <location>
        <begin position="345"/>
        <end position="487"/>
    </location>
</feature>
<dbReference type="Gene3D" id="3.40.1690.20">
    <property type="match status" value="1"/>
</dbReference>
<dbReference type="GO" id="GO:0004222">
    <property type="term" value="F:metalloendopeptidase activity"/>
    <property type="evidence" value="ECO:0007669"/>
    <property type="project" value="InterPro"/>
</dbReference>
<dbReference type="InterPro" id="IPR000642">
    <property type="entry name" value="Peptidase_M41"/>
</dbReference>
<comment type="subcellular location">
    <subcellularLocation>
        <location evidence="2">Membrane</location>
        <topology evidence="2">Multi-pass membrane protein</topology>
    </subcellularLocation>
    <subcellularLocation>
        <location evidence="3">Mitochondrion</location>
    </subcellularLocation>
</comment>
<dbReference type="GO" id="GO:0046872">
    <property type="term" value="F:metal ion binding"/>
    <property type="evidence" value="ECO:0007669"/>
    <property type="project" value="UniProtKB-KW"/>
</dbReference>
<dbReference type="NCBIfam" id="TIGR01241">
    <property type="entry name" value="FtsH_fam"/>
    <property type="match status" value="1"/>
</dbReference>
<dbReference type="SMART" id="SM00382">
    <property type="entry name" value="AAA"/>
    <property type="match status" value="1"/>
</dbReference>
<keyword evidence="8" id="KW-0479">Metal-binding</keyword>
<keyword evidence="11" id="KW-0862">Zinc</keyword>
<keyword evidence="6" id="KW-0645">Protease</keyword>
<dbReference type="SUPFAM" id="SSF52540">
    <property type="entry name" value="P-loop containing nucleoside triphosphate hydrolases"/>
    <property type="match status" value="1"/>
</dbReference>
<dbReference type="AlphaFoldDB" id="A0A6L2PDQ9"/>
<keyword evidence="15" id="KW-0482">Metalloprotease</keyword>
<dbReference type="OrthoDB" id="1413014at2759"/>
<organism evidence="20 21">
    <name type="scientific">Coptotermes formosanus</name>
    <name type="common">Formosan subterranean termite</name>
    <dbReference type="NCBI Taxonomy" id="36987"/>
    <lineage>
        <taxon>Eukaryota</taxon>
        <taxon>Metazoa</taxon>
        <taxon>Ecdysozoa</taxon>
        <taxon>Arthropoda</taxon>
        <taxon>Hexapoda</taxon>
        <taxon>Insecta</taxon>
        <taxon>Pterygota</taxon>
        <taxon>Neoptera</taxon>
        <taxon>Polyneoptera</taxon>
        <taxon>Dictyoptera</taxon>
        <taxon>Blattodea</taxon>
        <taxon>Blattoidea</taxon>
        <taxon>Termitoidae</taxon>
        <taxon>Rhinotermitidae</taxon>
        <taxon>Coptotermes</taxon>
    </lineage>
</organism>
<dbReference type="Pfam" id="PF17862">
    <property type="entry name" value="AAA_lid_3"/>
    <property type="match status" value="1"/>
</dbReference>
<evidence type="ECO:0000256" key="2">
    <source>
        <dbReference type="ARBA" id="ARBA00004141"/>
    </source>
</evidence>
<evidence type="ECO:0000256" key="9">
    <source>
        <dbReference type="ARBA" id="ARBA00022741"/>
    </source>
</evidence>
<dbReference type="Pfam" id="PF00004">
    <property type="entry name" value="AAA"/>
    <property type="match status" value="1"/>
</dbReference>
<dbReference type="GO" id="GO:0016887">
    <property type="term" value="F:ATP hydrolysis activity"/>
    <property type="evidence" value="ECO:0007669"/>
    <property type="project" value="InterPro"/>
</dbReference>
<evidence type="ECO:0000256" key="12">
    <source>
        <dbReference type="ARBA" id="ARBA00022840"/>
    </source>
</evidence>
<dbReference type="HAMAP" id="MF_01458">
    <property type="entry name" value="FtsH"/>
    <property type="match status" value="1"/>
</dbReference>
<evidence type="ECO:0000256" key="16">
    <source>
        <dbReference type="ARBA" id="ARBA00023136"/>
    </source>
</evidence>
<evidence type="ECO:0000256" key="7">
    <source>
        <dbReference type="ARBA" id="ARBA00022692"/>
    </source>
</evidence>
<reference evidence="21" key="1">
    <citation type="submission" date="2020-01" db="EMBL/GenBank/DDBJ databases">
        <title>Draft genome sequence of the Termite Coptotermes fromosanus.</title>
        <authorList>
            <person name="Itakura S."/>
            <person name="Yosikawa Y."/>
            <person name="Umezawa K."/>
        </authorList>
    </citation>
    <scope>NUCLEOTIDE SEQUENCE [LARGE SCALE GENOMIC DNA]</scope>
</reference>
<keyword evidence="7 18" id="KW-0812">Transmembrane</keyword>
<evidence type="ECO:0000256" key="13">
    <source>
        <dbReference type="ARBA" id="ARBA00022946"/>
    </source>
</evidence>
<dbReference type="FunCoup" id="A0A6L2PDQ9">
    <property type="interactions" value="906"/>
</dbReference>
<evidence type="ECO:0000256" key="14">
    <source>
        <dbReference type="ARBA" id="ARBA00022989"/>
    </source>
</evidence>
<dbReference type="InParanoid" id="A0A6L2PDQ9"/>
<dbReference type="InterPro" id="IPR027417">
    <property type="entry name" value="P-loop_NTPase"/>
</dbReference>
<dbReference type="Pfam" id="PF01434">
    <property type="entry name" value="Peptidase_M41"/>
    <property type="match status" value="1"/>
</dbReference>
<dbReference type="InterPro" id="IPR005936">
    <property type="entry name" value="FtsH"/>
</dbReference>
<evidence type="ECO:0000256" key="15">
    <source>
        <dbReference type="ARBA" id="ARBA00023049"/>
    </source>
</evidence>
<accession>A0A6L2PDQ9</accession>
<evidence type="ECO:0000256" key="4">
    <source>
        <dbReference type="ARBA" id="ARBA00010044"/>
    </source>
</evidence>
<comment type="cofactor">
    <cofactor evidence="1">
        <name>Zn(2+)</name>
        <dbReference type="ChEBI" id="CHEBI:29105"/>
    </cofactor>
</comment>
<evidence type="ECO:0000256" key="11">
    <source>
        <dbReference type="ARBA" id="ARBA00022833"/>
    </source>
</evidence>
<dbReference type="GO" id="GO:0034982">
    <property type="term" value="P:mitochondrial protein processing"/>
    <property type="evidence" value="ECO:0007669"/>
    <property type="project" value="TreeGrafter"/>
</dbReference>
<evidence type="ECO:0000259" key="19">
    <source>
        <dbReference type="SMART" id="SM00382"/>
    </source>
</evidence>
<dbReference type="FunFam" id="3.40.50.300:FF:000277">
    <property type="entry name" value="ATP-dependent zinc metalloprotease FtsH"/>
    <property type="match status" value="1"/>
</dbReference>
<name>A0A6L2PDQ9_COPFO</name>
<dbReference type="SUPFAM" id="SSF140990">
    <property type="entry name" value="FtsH protease domain-like"/>
    <property type="match status" value="1"/>
</dbReference>
<keyword evidence="16 18" id="KW-0472">Membrane</keyword>
<evidence type="ECO:0000256" key="5">
    <source>
        <dbReference type="ARBA" id="ARBA00010550"/>
    </source>
</evidence>
<gene>
    <name evidence="20" type="ORF">Cfor_07460</name>
</gene>
<evidence type="ECO:0000313" key="21">
    <source>
        <dbReference type="Proteomes" id="UP000502823"/>
    </source>
</evidence>
<dbReference type="Proteomes" id="UP000502823">
    <property type="component" value="Unassembled WGS sequence"/>
</dbReference>
<comment type="similarity">
    <text evidence="5">In the N-terminal section; belongs to the AAA ATPase family.</text>
</comment>
<evidence type="ECO:0000256" key="10">
    <source>
        <dbReference type="ARBA" id="ARBA00022801"/>
    </source>
</evidence>
<dbReference type="GO" id="GO:0005524">
    <property type="term" value="F:ATP binding"/>
    <property type="evidence" value="ECO:0007669"/>
    <property type="project" value="UniProtKB-KW"/>
</dbReference>
<keyword evidence="13" id="KW-0809">Transit peptide</keyword>
<keyword evidence="14 18" id="KW-1133">Transmembrane helix</keyword>
<keyword evidence="21" id="KW-1185">Reference proteome</keyword>
<comment type="similarity">
    <text evidence="4">In the C-terminal section; belongs to the peptidase M41 family.</text>
</comment>
<dbReference type="CDD" id="cd19501">
    <property type="entry name" value="RecA-like_FtsH"/>
    <property type="match status" value="1"/>
</dbReference>
<dbReference type="InterPro" id="IPR003959">
    <property type="entry name" value="ATPase_AAA_core"/>
</dbReference>
<evidence type="ECO:0000256" key="1">
    <source>
        <dbReference type="ARBA" id="ARBA00001947"/>
    </source>
</evidence>
<dbReference type="PANTHER" id="PTHR43655:SF8">
    <property type="entry name" value="PARAPLEGIN"/>
    <property type="match status" value="1"/>
</dbReference>
<dbReference type="InterPro" id="IPR041569">
    <property type="entry name" value="AAA_lid_3"/>
</dbReference>
<evidence type="ECO:0000256" key="3">
    <source>
        <dbReference type="ARBA" id="ARBA00004173"/>
    </source>
</evidence>
<dbReference type="Gene3D" id="1.20.58.760">
    <property type="entry name" value="Peptidase M41"/>
    <property type="match status" value="1"/>
</dbReference>
<sequence>MYSVKTTRIVDNFIRRFVCCNEVFSVYGKCNFNRLKNELHNGTSIINPCSENLCQSVGTARCNQKVYKHIRREYQAVFSLLHRSGLRTTQQFANCLHARGVHSTASSPQQHQQPPNNYDDKKPNKDDDDDSKISSLLAKAFLWMLTAYMLIATVSLLFPSSNQPEVIRYVSWNEFVHHMLAKGEVEEVIVRPDVDIVTIILHDGAIIKGKRIDIKTFHMNIVDMKRFEEKLREAERNLGITVDNGVPIIYERSSDTAGKILASLIVVGLLLSLLTRTKSIRPPISMDMFSQLGRAKFTLVDPLTGPGKGVHFSDVAGLKEAKQEVTEFVDYLKQPERYKSLGAKVPKGALLFGPPGCGKTLLAKAVATEANVPFLSMNGSEFIEMIGGLGAARVRDLFKEGRKRSPCIIYIDEIDAIGRKRSAGSAQFDGASGEGEQTLNQLLVEMDGMASKEGVIMLASTNRGDVLDKALLRPGRFDRHILIDLPTLEEREQIFEQHLKGISLEYSPKHYSKRLAQLTPGFSGADIANVCNEAALHAARYKQTVVRGDNLECAVERVVGGTEKRSHMMSPAEKRVVAYHESGHAIVGWMLQYTDALLKVTIVPRTNLALGFAQYVPTDQKLYSREELFERMCMALGGRVAESLTFNKITTGAQNDLQKVTKMAYAQVRVYGMSEAVGLISFPEEETKEIGRRPYSKRLTALMDEEAHRLVAAAYLKTEQVLKDNKDKLELLAETLLKKETLNYDDVEKLIGPPPFGKKSLIGPAEFEESVNKAAGEEESQQQQQQEQSANKFVSEVCIASSMKQRGSQAVTMLFDHHLLIPVIAYLDNWITNGWQILADLIVQFLANLMFPVIRTKSLYCQCSNSSTLDLQM</sequence>
<dbReference type="Gene3D" id="3.40.50.300">
    <property type="entry name" value="P-loop containing nucleotide triphosphate hydrolases"/>
    <property type="match status" value="1"/>
</dbReference>
<dbReference type="EMBL" id="BLKM01007458">
    <property type="protein sequence ID" value="GFG30683.1"/>
    <property type="molecule type" value="Genomic_DNA"/>
</dbReference>
<dbReference type="GO" id="GO:0004176">
    <property type="term" value="F:ATP-dependent peptidase activity"/>
    <property type="evidence" value="ECO:0007669"/>
    <property type="project" value="InterPro"/>
</dbReference>
<dbReference type="InterPro" id="IPR037219">
    <property type="entry name" value="Peptidase_M41-like"/>
</dbReference>
<dbReference type="InterPro" id="IPR003593">
    <property type="entry name" value="AAA+_ATPase"/>
</dbReference>
<dbReference type="FunFam" id="1.10.8.60:FF:000033">
    <property type="entry name" value="paraplegin isoform X1"/>
    <property type="match status" value="1"/>
</dbReference>
<evidence type="ECO:0000256" key="8">
    <source>
        <dbReference type="ARBA" id="ARBA00022723"/>
    </source>
</evidence>
<keyword evidence="12" id="KW-0067">ATP-binding</keyword>
<feature type="transmembrane region" description="Helical" evidence="18">
    <location>
        <begin position="140"/>
        <end position="158"/>
    </location>
</feature>
<protein>
    <recommendedName>
        <fullName evidence="19">AAA+ ATPase domain-containing protein</fullName>
    </recommendedName>
</protein>
<comment type="caution">
    <text evidence="20">The sequence shown here is derived from an EMBL/GenBank/DDBJ whole genome shotgun (WGS) entry which is preliminary data.</text>
</comment>
<feature type="region of interest" description="Disordered" evidence="17">
    <location>
        <begin position="103"/>
        <end position="130"/>
    </location>
</feature>
<evidence type="ECO:0000313" key="20">
    <source>
        <dbReference type="EMBL" id="GFG30683.1"/>
    </source>
</evidence>
<dbReference type="FunFam" id="1.20.58.760:FF:000003">
    <property type="entry name" value="AFG3-like AAA ATPase 2"/>
    <property type="match status" value="1"/>
</dbReference>
<evidence type="ECO:0000256" key="6">
    <source>
        <dbReference type="ARBA" id="ARBA00022670"/>
    </source>
</evidence>
<dbReference type="GO" id="GO:0005745">
    <property type="term" value="C:m-AAA complex"/>
    <property type="evidence" value="ECO:0007669"/>
    <property type="project" value="TreeGrafter"/>
</dbReference>
<evidence type="ECO:0000256" key="17">
    <source>
        <dbReference type="SAM" id="MobiDB-lite"/>
    </source>
</evidence>
<dbReference type="PANTHER" id="PTHR43655">
    <property type="entry name" value="ATP-DEPENDENT PROTEASE"/>
    <property type="match status" value="1"/>
</dbReference>
<feature type="compositionally biased region" description="Low complexity" evidence="17">
    <location>
        <begin position="108"/>
        <end position="117"/>
    </location>
</feature>
<keyword evidence="10" id="KW-0378">Hydrolase</keyword>